<feature type="domain" description="DUF58" evidence="2">
    <location>
        <begin position="212"/>
        <end position="293"/>
    </location>
</feature>
<protein>
    <submittedName>
        <fullName evidence="3">DUF58 domain-containing protein</fullName>
    </submittedName>
</protein>
<dbReference type="EMBL" id="JBHUEM010000021">
    <property type="protein sequence ID" value="MFD1737661.1"/>
    <property type="molecule type" value="Genomic_DNA"/>
</dbReference>
<keyword evidence="1" id="KW-0472">Membrane</keyword>
<gene>
    <name evidence="3" type="ORF">ACFSCX_14030</name>
</gene>
<dbReference type="PANTHER" id="PTHR34351:SF2">
    <property type="entry name" value="DUF58 DOMAIN-CONTAINING PROTEIN"/>
    <property type="match status" value="1"/>
</dbReference>
<dbReference type="Proteomes" id="UP001597214">
    <property type="component" value="Unassembled WGS sequence"/>
</dbReference>
<feature type="transmembrane region" description="Helical" evidence="1">
    <location>
        <begin position="12"/>
        <end position="30"/>
    </location>
</feature>
<accession>A0ABW4LS23</accession>
<dbReference type="RefSeq" id="WP_377928878.1">
    <property type="nucleotide sequence ID" value="NZ_JBHUEM010000021.1"/>
</dbReference>
<evidence type="ECO:0000313" key="4">
    <source>
        <dbReference type="Proteomes" id="UP001597214"/>
    </source>
</evidence>
<sequence length="393" mass="45148">MRDWTKQTFKPESATVLLVIVVFLSILNYFMLSLTLSIMLVSVIVVFTIAHLYHKYVTLDLVNKRKIIRVFPDESVTVPFNISGKSIVALFYGKLSFRLSNTVRLTNAQFEIERNEDTEYYLDVSSGRKDHHLHIQAKKRGRAVMRQIEIQVFDPLFIGNSSFLFKPFYGTEILILPKMTPVKGIEKLVTYQVGNQPNSHSYFQDPLLISGIRGYQHTDSFQQIHWKASARTGELQTKILEKTTHLKWTILLNVLEDQEYHSYSLSFSRNLENHISHIAYLLQIAEKQGISVELFVNILAKNHFQLLHLEEGAGKEHVIRGLELLARIDYSSATLKPERFLKRVESKLAGSFCVILCGITKQEVLKTTSDKRIHTLPYYELQASDEGGALLRC</sequence>
<feature type="transmembrane region" description="Helical" evidence="1">
    <location>
        <begin position="36"/>
        <end position="56"/>
    </location>
</feature>
<evidence type="ECO:0000313" key="3">
    <source>
        <dbReference type="EMBL" id="MFD1737661.1"/>
    </source>
</evidence>
<organism evidence="3 4">
    <name type="scientific">Bacillus salitolerans</name>
    <dbReference type="NCBI Taxonomy" id="1437434"/>
    <lineage>
        <taxon>Bacteria</taxon>
        <taxon>Bacillati</taxon>
        <taxon>Bacillota</taxon>
        <taxon>Bacilli</taxon>
        <taxon>Bacillales</taxon>
        <taxon>Bacillaceae</taxon>
        <taxon>Bacillus</taxon>
    </lineage>
</organism>
<dbReference type="InterPro" id="IPR002881">
    <property type="entry name" value="DUF58"/>
</dbReference>
<keyword evidence="4" id="KW-1185">Reference proteome</keyword>
<proteinExistence type="predicted"/>
<keyword evidence="1" id="KW-1133">Transmembrane helix</keyword>
<comment type="caution">
    <text evidence="3">The sequence shown here is derived from an EMBL/GenBank/DDBJ whole genome shotgun (WGS) entry which is preliminary data.</text>
</comment>
<keyword evidence="1" id="KW-0812">Transmembrane</keyword>
<reference evidence="4" key="1">
    <citation type="journal article" date="2019" name="Int. J. Syst. Evol. Microbiol.">
        <title>The Global Catalogue of Microorganisms (GCM) 10K type strain sequencing project: providing services to taxonomists for standard genome sequencing and annotation.</title>
        <authorList>
            <consortium name="The Broad Institute Genomics Platform"/>
            <consortium name="The Broad Institute Genome Sequencing Center for Infectious Disease"/>
            <person name="Wu L."/>
            <person name="Ma J."/>
        </authorList>
    </citation>
    <scope>NUCLEOTIDE SEQUENCE [LARGE SCALE GENOMIC DNA]</scope>
    <source>
        <strain evidence="4">CCUG 49339</strain>
    </source>
</reference>
<dbReference type="Pfam" id="PF01882">
    <property type="entry name" value="DUF58"/>
    <property type="match status" value="1"/>
</dbReference>
<name>A0ABW4LS23_9BACI</name>
<dbReference type="PANTHER" id="PTHR34351">
    <property type="entry name" value="SLR1927 PROTEIN-RELATED"/>
    <property type="match status" value="1"/>
</dbReference>
<evidence type="ECO:0000256" key="1">
    <source>
        <dbReference type="SAM" id="Phobius"/>
    </source>
</evidence>
<evidence type="ECO:0000259" key="2">
    <source>
        <dbReference type="Pfam" id="PF01882"/>
    </source>
</evidence>